<feature type="compositionally biased region" description="Basic and acidic residues" evidence="1">
    <location>
        <begin position="1158"/>
        <end position="1172"/>
    </location>
</feature>
<feature type="region of interest" description="Disordered" evidence="1">
    <location>
        <begin position="729"/>
        <end position="969"/>
    </location>
</feature>
<dbReference type="InParanoid" id="A0A0C3H7K9"/>
<feature type="compositionally biased region" description="Polar residues" evidence="1">
    <location>
        <begin position="879"/>
        <end position="888"/>
    </location>
</feature>
<feature type="region of interest" description="Disordered" evidence="1">
    <location>
        <begin position="410"/>
        <end position="448"/>
    </location>
</feature>
<feature type="compositionally biased region" description="Basic residues" evidence="1">
    <location>
        <begin position="1198"/>
        <end position="1207"/>
    </location>
</feature>
<protein>
    <recommendedName>
        <fullName evidence="2">F-box domain-containing protein</fullName>
    </recommendedName>
</protein>
<dbReference type="Proteomes" id="UP000054321">
    <property type="component" value="Unassembled WGS sequence"/>
</dbReference>
<reference evidence="3 4" key="1">
    <citation type="submission" date="2014-04" db="EMBL/GenBank/DDBJ databases">
        <authorList>
            <consortium name="DOE Joint Genome Institute"/>
            <person name="Kuo A."/>
            <person name="Martino E."/>
            <person name="Perotto S."/>
            <person name="Kohler A."/>
            <person name="Nagy L.G."/>
            <person name="Floudas D."/>
            <person name="Copeland A."/>
            <person name="Barry K.W."/>
            <person name="Cichocki N."/>
            <person name="Veneault-Fourrey C."/>
            <person name="LaButti K."/>
            <person name="Lindquist E.A."/>
            <person name="Lipzen A."/>
            <person name="Lundell T."/>
            <person name="Morin E."/>
            <person name="Murat C."/>
            <person name="Sun H."/>
            <person name="Tunlid A."/>
            <person name="Henrissat B."/>
            <person name="Grigoriev I.V."/>
            <person name="Hibbett D.S."/>
            <person name="Martin F."/>
            <person name="Nordberg H.P."/>
            <person name="Cantor M.N."/>
            <person name="Hua S.X."/>
        </authorList>
    </citation>
    <scope>NUCLEOTIDE SEQUENCE [LARGE SCALE GENOMIC DNA]</scope>
    <source>
        <strain evidence="3 4">Zn</strain>
    </source>
</reference>
<feature type="compositionally biased region" description="Polar residues" evidence="1">
    <location>
        <begin position="411"/>
        <end position="422"/>
    </location>
</feature>
<dbReference type="OrthoDB" id="3925024at2759"/>
<feature type="compositionally biased region" description="Basic and acidic residues" evidence="1">
    <location>
        <begin position="1137"/>
        <end position="1149"/>
    </location>
</feature>
<dbReference type="Gene3D" id="2.130.10.10">
    <property type="entry name" value="YVTN repeat-like/Quinoprotein amine dehydrogenase"/>
    <property type="match status" value="1"/>
</dbReference>
<evidence type="ECO:0000313" key="4">
    <source>
        <dbReference type="Proteomes" id="UP000054321"/>
    </source>
</evidence>
<feature type="region of interest" description="Disordered" evidence="1">
    <location>
        <begin position="1040"/>
        <end position="1076"/>
    </location>
</feature>
<dbReference type="EMBL" id="KN832873">
    <property type="protein sequence ID" value="KIN04171.1"/>
    <property type="molecule type" value="Genomic_DNA"/>
</dbReference>
<dbReference type="InterPro" id="IPR001810">
    <property type="entry name" value="F-box_dom"/>
</dbReference>
<feature type="region of interest" description="Disordered" evidence="1">
    <location>
        <begin position="686"/>
        <end position="713"/>
    </location>
</feature>
<feature type="region of interest" description="Disordered" evidence="1">
    <location>
        <begin position="591"/>
        <end position="657"/>
    </location>
</feature>
<feature type="compositionally biased region" description="Polar residues" evidence="1">
    <location>
        <begin position="624"/>
        <end position="633"/>
    </location>
</feature>
<feature type="compositionally biased region" description="Polar residues" evidence="1">
    <location>
        <begin position="1057"/>
        <end position="1075"/>
    </location>
</feature>
<name>A0A0C3H7K9_OIDMZ</name>
<dbReference type="AlphaFoldDB" id="A0A0C3H7K9"/>
<feature type="compositionally biased region" description="Polar residues" evidence="1">
    <location>
        <begin position="788"/>
        <end position="805"/>
    </location>
</feature>
<dbReference type="InterPro" id="IPR055589">
    <property type="entry name" value="DUF7165"/>
</dbReference>
<keyword evidence="4" id="KW-1185">Reference proteome</keyword>
<dbReference type="SUPFAM" id="SSF81383">
    <property type="entry name" value="F-box domain"/>
    <property type="match status" value="1"/>
</dbReference>
<feature type="region of interest" description="Disordered" evidence="1">
    <location>
        <begin position="1132"/>
        <end position="1207"/>
    </location>
</feature>
<reference evidence="4" key="2">
    <citation type="submission" date="2015-01" db="EMBL/GenBank/DDBJ databases">
        <title>Evolutionary Origins and Diversification of the Mycorrhizal Mutualists.</title>
        <authorList>
            <consortium name="DOE Joint Genome Institute"/>
            <consortium name="Mycorrhizal Genomics Consortium"/>
            <person name="Kohler A."/>
            <person name="Kuo A."/>
            <person name="Nagy L.G."/>
            <person name="Floudas D."/>
            <person name="Copeland A."/>
            <person name="Barry K.W."/>
            <person name="Cichocki N."/>
            <person name="Veneault-Fourrey C."/>
            <person name="LaButti K."/>
            <person name="Lindquist E.A."/>
            <person name="Lipzen A."/>
            <person name="Lundell T."/>
            <person name="Morin E."/>
            <person name="Murat C."/>
            <person name="Riley R."/>
            <person name="Ohm R."/>
            <person name="Sun H."/>
            <person name="Tunlid A."/>
            <person name="Henrissat B."/>
            <person name="Grigoriev I.V."/>
            <person name="Hibbett D.S."/>
            <person name="Martin F."/>
        </authorList>
    </citation>
    <scope>NUCLEOTIDE SEQUENCE [LARGE SCALE GENOMIC DNA]</scope>
    <source>
        <strain evidence="4">Zn</strain>
    </source>
</reference>
<feature type="compositionally biased region" description="Pro residues" evidence="1">
    <location>
        <begin position="828"/>
        <end position="863"/>
    </location>
</feature>
<dbReference type="InterPro" id="IPR015943">
    <property type="entry name" value="WD40/YVTN_repeat-like_dom_sf"/>
</dbReference>
<dbReference type="HOGENOM" id="CLU_002718_0_0_1"/>
<feature type="compositionally biased region" description="Basic and acidic residues" evidence="1">
    <location>
        <begin position="686"/>
        <end position="695"/>
    </location>
</feature>
<accession>A0A0C3H7K9</accession>
<evidence type="ECO:0000259" key="2">
    <source>
        <dbReference type="PROSITE" id="PS50181"/>
    </source>
</evidence>
<sequence>MDGAVSRAESERSSIEKLPLREESAFERLPDEIIEHILQLTSPNGFASLIVLNSKWRMVSQQAHLYALHLSRCPSYSAAHRTTPIPDDEDSLPKLRRLFAREIKCNLFEAYLRPQETIINLVSTSISSSSAPGGEAFHFSLSPRGHYVLAYSSSRIHVIDVTGPDITVKRELKIVRRPVSTTITDDGALLAVLSTDLQVNLYDLTGEHPKRTRAVELDYSPRTIALSPMGSVLAAAYDSGVEVSSLDPDFARIERRAVKCYAAESLSFSKNGTQLLGTTTQSQNPSTVVLTAPYYDPSNLPEENVSTLWTTSILFPNGSRDCSHATLLPSPTADEASWTFTYDRVFETFRAVRIDDLRNGTTYFTGPTSDSLSKLVPSTLPTASETGDLVSAGFQGSIWLYGVPEDLEALPNNSSSTDSNVGSEPGTPSPLPRRRNSAPSLRSVDRQNSVRTPQWKLLCDRARNTFVEGRKISSLERVNAMTWVNDNYTSFHKERLVAVAPGVTSQPIQMEDDGMNPVDGGRISILDFDYSLSNGGKSVITIEVGAEEPDVLEEEHRDIDAEVALVRRRTVAQKRGTQNSVARSATAAAAAAARATARPPVPPVPNLRALGDPFTPPSPRRSSITSNDNSETVSIDEGEALDAPYSHTSPRSAPTLRRAATAAAVNRRLHPRAVAGEHIEFRRADGREEHPHESDADNWVPPPPPYTKDAVPPLPEHIQRSILAEAAAAAMQRTNAQRPPNLEFLDLDARPLQRSRTTASVSSNGSRREHGPFTPARSDSTARPIGSLSLSQGQRPVTSYTSQASPEFDDLYDVSPPGSPGPMARMAPPTPPTPLMRPSPQQPSPPSPPTRAPPAPPTPPTPLTPQALSVDEAAEPNISPVSASTAPSIPNEGPASKTRLTPPALNITEEGSDQESTPRPSEDHITRPVLRTSIQRRAVEPQPAGLSKRSVTAPVMTSPSSAKQDPVPIQYRTNTAPVSIQLASSSSTSSASPQMIMPRADQLARLNSRRGRPAGVTDPWRSSGLFNQPRAVSSADNFTWNHGQHAAAPPGAEYRRQGSSSMRPNTTYLPSSRHNIPSPAVPELKPLSISNSNVRQGLPESHLQPPMPHLETIHSVNSEPSPWVSKPMAVGVSRQPSRAERSAAKNIKDAKKRGWRGMKKDDSSKRKEKRFDVASSAGWSDVPSMPSDVRDWQDYKAKKAGKKCRVM</sequence>
<feature type="compositionally biased region" description="Basic and acidic residues" evidence="1">
    <location>
        <begin position="1188"/>
        <end position="1197"/>
    </location>
</feature>
<dbReference type="InterPro" id="IPR036047">
    <property type="entry name" value="F-box-like_dom_sf"/>
</dbReference>
<proteinExistence type="predicted"/>
<evidence type="ECO:0000256" key="1">
    <source>
        <dbReference type="SAM" id="MobiDB-lite"/>
    </source>
</evidence>
<feature type="domain" description="F-box" evidence="2">
    <location>
        <begin position="23"/>
        <end position="69"/>
    </location>
</feature>
<organism evidence="3 4">
    <name type="scientific">Oidiodendron maius (strain Zn)</name>
    <dbReference type="NCBI Taxonomy" id="913774"/>
    <lineage>
        <taxon>Eukaryota</taxon>
        <taxon>Fungi</taxon>
        <taxon>Dikarya</taxon>
        <taxon>Ascomycota</taxon>
        <taxon>Pezizomycotina</taxon>
        <taxon>Leotiomycetes</taxon>
        <taxon>Leotiomycetes incertae sedis</taxon>
        <taxon>Myxotrichaceae</taxon>
        <taxon>Oidiodendron</taxon>
    </lineage>
</organism>
<dbReference type="SUPFAM" id="SSF82171">
    <property type="entry name" value="DPP6 N-terminal domain-like"/>
    <property type="match status" value="1"/>
</dbReference>
<gene>
    <name evidence="3" type="ORF">OIDMADRAFT_40243</name>
</gene>
<dbReference type="STRING" id="913774.A0A0C3H7K9"/>
<evidence type="ECO:0000313" key="3">
    <source>
        <dbReference type="EMBL" id="KIN04171.1"/>
    </source>
</evidence>
<dbReference type="Pfam" id="PF23749">
    <property type="entry name" value="DUF7165"/>
    <property type="match status" value="1"/>
</dbReference>
<feature type="compositionally biased region" description="Polar residues" evidence="1">
    <location>
        <begin position="754"/>
        <end position="765"/>
    </location>
</feature>
<dbReference type="PROSITE" id="PS50181">
    <property type="entry name" value="FBOX"/>
    <property type="match status" value="1"/>
</dbReference>